<reference evidence="9 10" key="1">
    <citation type="submission" date="2018-08" db="EMBL/GenBank/DDBJ databases">
        <title>Draft genome of candidate division NPL-UPA2 bacterium Unc8 that adapted to ultra-basic serpentinizing groundwater.</title>
        <authorList>
            <person name="Ishii S."/>
            <person name="Suzuki S."/>
            <person name="Nealson K.H."/>
        </authorList>
    </citation>
    <scope>NUCLEOTIDE SEQUENCE [LARGE SCALE GENOMIC DNA]</scope>
    <source>
        <strain evidence="9">Unc8</strain>
    </source>
</reference>
<organism evidence="9 10">
    <name type="scientific">candidate division NPL-UPA2 bacterium Unc8</name>
    <dbReference type="NCBI Taxonomy" id="1980939"/>
    <lineage>
        <taxon>Bacteria</taxon>
    </lineage>
</organism>
<evidence type="ECO:0000256" key="6">
    <source>
        <dbReference type="ARBA" id="ARBA00023136"/>
    </source>
</evidence>
<evidence type="ECO:0000313" key="9">
    <source>
        <dbReference type="EMBL" id="RII00194.1"/>
    </source>
</evidence>
<evidence type="ECO:0000256" key="5">
    <source>
        <dbReference type="ARBA" id="ARBA00022989"/>
    </source>
</evidence>
<keyword evidence="3" id="KW-1003">Cell membrane</keyword>
<dbReference type="InterPro" id="IPR050622">
    <property type="entry name" value="CPA3_antiporter_subunitB"/>
</dbReference>
<feature type="transmembrane region" description="Helical" evidence="7">
    <location>
        <begin position="12"/>
        <end position="30"/>
    </location>
</feature>
<feature type="transmembrane region" description="Helical" evidence="7">
    <location>
        <begin position="110"/>
        <end position="135"/>
    </location>
</feature>
<feature type="domain" description="Na+/H+ antiporter MnhB subunit-related protein" evidence="8">
    <location>
        <begin position="5"/>
        <end position="125"/>
    </location>
</feature>
<sequence length="140" mass="14577">MTTVVIQTIGRILVPFIQLFGLYVIIHGPVSPGGGFQGGVIVGASMILLALSYDLSSAEARASHKVRIAMDSTGALLFAGIGLVALLAGGFFLEYGIIPLPMAPAEVRGIFILLVGVAIGIHIMALAASLFLHLAEEHEI</sequence>
<gene>
    <name evidence="9" type="ORF">B9J77_03455</name>
</gene>
<comment type="subcellular location">
    <subcellularLocation>
        <location evidence="1">Cell membrane</location>
        <topology evidence="1">Multi-pass membrane protein</topology>
    </subcellularLocation>
</comment>
<dbReference type="Pfam" id="PF04039">
    <property type="entry name" value="MnhB"/>
    <property type="match status" value="1"/>
</dbReference>
<dbReference type="GO" id="GO:0005886">
    <property type="term" value="C:plasma membrane"/>
    <property type="evidence" value="ECO:0007669"/>
    <property type="project" value="UniProtKB-SubCell"/>
</dbReference>
<dbReference type="PANTHER" id="PTHR33932">
    <property type="entry name" value="NA(+)/H(+) ANTIPORTER SUBUNIT B"/>
    <property type="match status" value="1"/>
</dbReference>
<dbReference type="AlphaFoldDB" id="A0A399FVJ1"/>
<comment type="caution">
    <text evidence="9">The sequence shown here is derived from an EMBL/GenBank/DDBJ whole genome shotgun (WGS) entry which is preliminary data.</text>
</comment>
<dbReference type="InterPro" id="IPR007182">
    <property type="entry name" value="MnhB"/>
</dbReference>
<evidence type="ECO:0000256" key="3">
    <source>
        <dbReference type="ARBA" id="ARBA00022475"/>
    </source>
</evidence>
<dbReference type="PANTHER" id="PTHR33932:SF4">
    <property type="entry name" value="NA(+)_H(+) ANTIPORTER SUBUNIT B"/>
    <property type="match status" value="1"/>
</dbReference>
<evidence type="ECO:0000256" key="2">
    <source>
        <dbReference type="ARBA" id="ARBA00009425"/>
    </source>
</evidence>
<evidence type="ECO:0000256" key="7">
    <source>
        <dbReference type="SAM" id="Phobius"/>
    </source>
</evidence>
<evidence type="ECO:0000259" key="8">
    <source>
        <dbReference type="Pfam" id="PF04039"/>
    </source>
</evidence>
<proteinExistence type="inferred from homology"/>
<evidence type="ECO:0000256" key="1">
    <source>
        <dbReference type="ARBA" id="ARBA00004651"/>
    </source>
</evidence>
<accession>A0A399FVJ1</accession>
<keyword evidence="5 7" id="KW-1133">Transmembrane helix</keyword>
<keyword evidence="4 7" id="KW-0812">Transmembrane</keyword>
<dbReference type="EMBL" id="NDHY01000006">
    <property type="protein sequence ID" value="RII00194.1"/>
    <property type="molecule type" value="Genomic_DNA"/>
</dbReference>
<protein>
    <submittedName>
        <fullName evidence="9">Sodium:proton antiporter</fullName>
    </submittedName>
</protein>
<name>A0A399FVJ1_UNCN2</name>
<keyword evidence="6 7" id="KW-0472">Membrane</keyword>
<comment type="similarity">
    <text evidence="2">Belongs to the CPA3 antiporters (TC 2.A.63) subunit B family.</text>
</comment>
<feature type="transmembrane region" description="Helical" evidence="7">
    <location>
        <begin position="36"/>
        <end position="55"/>
    </location>
</feature>
<evidence type="ECO:0000313" key="10">
    <source>
        <dbReference type="Proteomes" id="UP000266287"/>
    </source>
</evidence>
<feature type="transmembrane region" description="Helical" evidence="7">
    <location>
        <begin position="76"/>
        <end position="98"/>
    </location>
</feature>
<evidence type="ECO:0000256" key="4">
    <source>
        <dbReference type="ARBA" id="ARBA00022692"/>
    </source>
</evidence>
<dbReference type="Proteomes" id="UP000266287">
    <property type="component" value="Unassembled WGS sequence"/>
</dbReference>